<dbReference type="GO" id="GO:0000724">
    <property type="term" value="P:double-strand break repair via homologous recombination"/>
    <property type="evidence" value="ECO:0007669"/>
    <property type="project" value="UniProtKB-UniRule"/>
</dbReference>
<dbReference type="Gene3D" id="1.10.3170.10">
    <property type="entry name" value="Recbcd, chain B, domain 2"/>
    <property type="match status" value="1"/>
</dbReference>
<dbReference type="GO" id="GO:0000287">
    <property type="term" value="F:magnesium ion binding"/>
    <property type="evidence" value="ECO:0007669"/>
    <property type="project" value="UniProtKB-UniRule"/>
</dbReference>
<dbReference type="SUPFAM" id="SSF52540">
    <property type="entry name" value="P-loop containing nucleoside triphosphate hydrolases"/>
    <property type="match status" value="1"/>
</dbReference>
<evidence type="ECO:0000256" key="6">
    <source>
        <dbReference type="ARBA" id="ARBA00022806"/>
    </source>
</evidence>
<name>A0A7W2M2E3_9FLAO</name>
<feature type="binding site" evidence="15">
    <location>
        <position position="1021"/>
    </location>
    <ligand>
        <name>Mg(2+)</name>
        <dbReference type="ChEBI" id="CHEBI:18420"/>
    </ligand>
</feature>
<dbReference type="EMBL" id="JACGLT010000001">
    <property type="protein sequence ID" value="MBA6151458.1"/>
    <property type="molecule type" value="Genomic_DNA"/>
</dbReference>
<evidence type="ECO:0000256" key="4">
    <source>
        <dbReference type="ARBA" id="ARBA00022763"/>
    </source>
</evidence>
<evidence type="ECO:0000256" key="10">
    <source>
        <dbReference type="ARBA" id="ARBA00023125"/>
    </source>
</evidence>
<evidence type="ECO:0000256" key="11">
    <source>
        <dbReference type="ARBA" id="ARBA00023204"/>
    </source>
</evidence>
<dbReference type="GO" id="GO:0009338">
    <property type="term" value="C:exodeoxyribonuclease V complex"/>
    <property type="evidence" value="ECO:0007669"/>
    <property type="project" value="TreeGrafter"/>
</dbReference>
<evidence type="ECO:0000256" key="12">
    <source>
        <dbReference type="ARBA" id="ARBA00023235"/>
    </source>
</evidence>
<dbReference type="InterPro" id="IPR014016">
    <property type="entry name" value="UvrD-like_ATP-bd"/>
</dbReference>
<protein>
    <recommendedName>
        <fullName evidence="15">RecBCD enzyme subunit RecB</fullName>
        <ecNumber evidence="15">3.1.11.5</ecNumber>
        <ecNumber evidence="15">5.6.2.4</ecNumber>
    </recommendedName>
    <alternativeName>
        <fullName evidence="15">DNA 3'-5' helicase subunit RecB</fullName>
    </alternativeName>
    <alternativeName>
        <fullName evidence="15">Exonuclease V subunit RecB</fullName>
        <shortName evidence="15">ExoV subunit RecB</shortName>
    </alternativeName>
    <alternativeName>
        <fullName evidence="15">Helicase/nuclease RecBCD subunit RecB</fullName>
    </alternativeName>
</protein>
<dbReference type="RefSeq" id="WP_182202165.1">
    <property type="nucleotide sequence ID" value="NZ_JACGLT010000001.1"/>
</dbReference>
<keyword evidence="11 15" id="KW-0234">DNA repair</keyword>
<evidence type="ECO:0000256" key="15">
    <source>
        <dbReference type="HAMAP-Rule" id="MF_01485"/>
    </source>
</evidence>
<sequence>MEFKIFDVNKVYLEGSNLVEASAGTGKTYSIAILTLRLILENKVPVREILMVTFTNAAVAELEIRIRQFVRAAYKYSLGSSEEKNKDVKDLVDKIGKPESQVLLAEAVRQLDETSILTIHSFCQNTLTEFAFETGQRYDINLLTDLSEVIGDEVKAFWRKEVTNIGKSDLIKVLYDLEKFKVFKTWYKYLSIDVLKGALRNELDNKNLKINSGDFDFDKSIEFQENEINNKMLNYIRHNQGSFILKINSHEGSRYTDNTRSTFISLLSDPQKFLEFILKTTNKNAVAIFETEIKILKELREKKRSVKKMFIENLIIKAIASKSTEIKQRMELMSHVSYDDLIKNLHQATVIRQNENLKSILRERYKAVFVDEFQDTDKYQYEIFNTLYNNGESVLFYIGDPKQSIYGWRKADINTYFHARKEVDNTYTMNTNFRSTQLLINGLNEIFSENSYQNNGEGVGLFHNEKESPEEKKIIYHEVDASSNTKQKNCYLNETIETPVTIYDGYTNKPNIDSHTINLIQNLLDNGVLREEKQISEKIKPSDIAILVRTGFEGRSLKEHLDKLGIPSVLIDDSKIFTAPETTAILYLLQAIQEPSSSAVNKALLSKLTGYSRTDIEKLNINFHLDNFKKLLRLFNSKGVYACLLTFYEDYHTRKNLLGSSESIAKSGLKSYSNLLQLADALQRIQKQRGYELNGLISFLKKANEGEEIEGDEYEQRIETDEEAIQISTIHSSKGLQYNIVIAPFLDLEVKTKGAFSSFRSDDGEYYFEPNYNNPAINNRNFKIQTEQENRRLIYVALTRAKYQLYVFTQRNGSMGAVLNNKLNSKYLVVKNYEPKEVTSVISDNLVDNLKFAEPKQFNLKDKKWLKMSFSFLSLPRAPIPKTFETENKDYDYFIFKELERGAHIGNLLHTIFEFIDFTNPEQWQKTIDINLKKYIPRKQELYQPNMNSLLNHILGASIHIPGNKAFRLNEIPTSKRINELEFDININNMNLSKLYDLQTDSVRFSFRDVDLNGILNGLIDLFFEHDNKYYILDWKSNYLGDSLDDYRPEKLNDAMNENNYHLQYYIYTMAAKRFLESKLDMFDYETQFGGVIYLFLRGMRTKEDTGIFSTKLSLETVRKMEEVFCLEPVE</sequence>
<comment type="caution">
    <text evidence="19">The sequence shown here is derived from an EMBL/GenBank/DDBJ whole genome shotgun (WGS) entry which is preliminary data.</text>
</comment>
<evidence type="ECO:0000313" key="20">
    <source>
        <dbReference type="Proteomes" id="UP000541857"/>
    </source>
</evidence>
<dbReference type="PROSITE" id="PS51217">
    <property type="entry name" value="UVRD_HELICASE_CTER"/>
    <property type="match status" value="1"/>
</dbReference>
<comment type="subunit">
    <text evidence="15">Heterotrimer of RecB, RecC and RecD. All subunits contribute to DNA-binding. Interacts with RecA.</text>
</comment>
<comment type="catalytic activity">
    <reaction evidence="15">
        <text>Exonucleolytic cleavage (in the presence of ATP) in either 5'- to 3'- or 3'- to 5'-direction to yield 5'-phosphooligonucleotides.</text>
        <dbReference type="EC" id="3.1.11.5"/>
    </reaction>
</comment>
<dbReference type="InterPro" id="IPR014017">
    <property type="entry name" value="DNA_helicase_UvrD-like_C"/>
</dbReference>
<keyword evidence="4 15" id="KW-0227">DNA damage</keyword>
<dbReference type="GO" id="GO:0005829">
    <property type="term" value="C:cytosol"/>
    <property type="evidence" value="ECO:0007669"/>
    <property type="project" value="TreeGrafter"/>
</dbReference>
<evidence type="ECO:0000256" key="1">
    <source>
        <dbReference type="ARBA" id="ARBA00022722"/>
    </source>
</evidence>
<dbReference type="InterPro" id="IPR000212">
    <property type="entry name" value="DNA_helicase_UvrD/REP"/>
</dbReference>
<keyword evidence="1 15" id="KW-0540">Nuclease</keyword>
<dbReference type="PANTHER" id="PTHR11070">
    <property type="entry name" value="UVRD / RECB / PCRA DNA HELICASE FAMILY MEMBER"/>
    <property type="match status" value="1"/>
</dbReference>
<feature type="binding site" evidence="15">
    <location>
        <position position="1034"/>
    </location>
    <ligand>
        <name>Mg(2+)</name>
        <dbReference type="ChEBI" id="CHEBI:18420"/>
    </ligand>
</feature>
<keyword evidence="7 15" id="KW-0269">Exonuclease</keyword>
<dbReference type="EC" id="3.1.11.5" evidence="15"/>
<dbReference type="PANTHER" id="PTHR11070:SF23">
    <property type="entry name" value="RECBCD ENZYME SUBUNIT RECB"/>
    <property type="match status" value="1"/>
</dbReference>
<dbReference type="AlphaFoldDB" id="A0A7W2M2E3"/>
<comment type="domain">
    <text evidence="15">The C-terminal domain has nuclease activity and interacts with RecD. It interacts with RecA, facilitating its loading onto ssDNA.</text>
</comment>
<comment type="cofactor">
    <cofactor evidence="15">
        <name>Mg(2+)</name>
        <dbReference type="ChEBI" id="CHEBI:18420"/>
    </cofactor>
    <text evidence="15">Binds 1 Mg(2+) ion per subunit.</text>
</comment>
<keyword evidence="20" id="KW-1185">Reference proteome</keyword>
<keyword evidence="2 15" id="KW-0479">Metal-binding</keyword>
<dbReference type="InterPro" id="IPR004586">
    <property type="entry name" value="RecB"/>
</dbReference>
<evidence type="ECO:0000256" key="7">
    <source>
        <dbReference type="ARBA" id="ARBA00022839"/>
    </source>
</evidence>
<keyword evidence="6 15" id="KW-0347">Helicase</keyword>
<feature type="active site" description="For nuclease activity" evidence="15">
    <location>
        <position position="1034"/>
    </location>
</feature>
<dbReference type="GO" id="GO:0043138">
    <property type="term" value="F:3'-5' DNA helicase activity"/>
    <property type="evidence" value="ECO:0007669"/>
    <property type="project" value="UniProtKB-UniRule"/>
</dbReference>
<dbReference type="HAMAP" id="MF_01485">
    <property type="entry name" value="RecB"/>
    <property type="match status" value="1"/>
</dbReference>
<feature type="binding site" evidence="16">
    <location>
        <begin position="21"/>
        <end position="28"/>
    </location>
    <ligand>
        <name>ATP</name>
        <dbReference type="ChEBI" id="CHEBI:30616"/>
    </ligand>
</feature>
<gene>
    <name evidence="15" type="primary">recB</name>
    <name evidence="19" type="ORF">H3Z82_01805</name>
</gene>
<dbReference type="EC" id="5.6.2.4" evidence="15"/>
<dbReference type="Gene3D" id="3.90.320.10">
    <property type="match status" value="1"/>
</dbReference>
<dbReference type="SUPFAM" id="SSF52980">
    <property type="entry name" value="Restriction endonuclease-like"/>
    <property type="match status" value="1"/>
</dbReference>
<comment type="miscellaneous">
    <text evidence="15">In the RecBCD complex, RecB has a slow 3'-5' helicase, an exonuclease activity and loads RecA onto ssDNA, RecD has a fast 5'-3' helicase activity, while RecC stimulates the ATPase and processivity of the RecB helicase and contributes to recognition of the Chi site.</text>
</comment>
<evidence type="ECO:0000259" key="18">
    <source>
        <dbReference type="PROSITE" id="PS51217"/>
    </source>
</evidence>
<evidence type="ECO:0000256" key="14">
    <source>
        <dbReference type="ARBA" id="ARBA00048988"/>
    </source>
</evidence>
<dbReference type="Pfam" id="PF00580">
    <property type="entry name" value="UvrD-helicase"/>
    <property type="match status" value="1"/>
</dbReference>
<evidence type="ECO:0000256" key="3">
    <source>
        <dbReference type="ARBA" id="ARBA00022741"/>
    </source>
</evidence>
<reference evidence="19 20" key="1">
    <citation type="submission" date="2020-07" db="EMBL/GenBank/DDBJ databases">
        <title>Bacterium isolated from marine sediment.</title>
        <authorList>
            <person name="Shang D."/>
        </authorList>
    </citation>
    <scope>NUCLEOTIDE SEQUENCE [LARGE SCALE GENOMIC DNA]</scope>
    <source>
        <strain evidence="19 20">F6074</strain>
    </source>
</reference>
<comment type="function">
    <text evidence="15">A helicase/nuclease that prepares dsDNA breaks (DSB) for recombinational DNA repair. Binds to DSBs and unwinds DNA via a highly rapid and processive ATP-dependent bidirectional helicase activity. Unwinds dsDNA until it encounters a Chi (crossover hotspot instigator) sequence from the 3' direction. Cuts ssDNA a few nucleotides 3' to the Chi site. The properties and activities of the enzyme are changed at Chi. The Chi-altered holoenzyme produces a long 3'-ssDNA overhang and facilitates RecA-binding to the ssDNA for homologous DNA recombination and repair. Holoenzyme degrades any linearized DNA that is unable to undergo homologous recombination. In the holoenzyme this subunit contributes ATPase, 3'-5' helicase, exonuclease activity and loads RecA onto ssDNA.</text>
</comment>
<accession>A0A7W2M2E3</accession>
<comment type="similarity">
    <text evidence="15">Belongs to the helicase family. UvrD subfamily.</text>
</comment>
<evidence type="ECO:0000256" key="8">
    <source>
        <dbReference type="ARBA" id="ARBA00022840"/>
    </source>
</evidence>
<evidence type="ECO:0000256" key="2">
    <source>
        <dbReference type="ARBA" id="ARBA00022723"/>
    </source>
</evidence>
<evidence type="ECO:0000256" key="9">
    <source>
        <dbReference type="ARBA" id="ARBA00022842"/>
    </source>
</evidence>
<evidence type="ECO:0000256" key="16">
    <source>
        <dbReference type="PROSITE-ProRule" id="PRU00560"/>
    </source>
</evidence>
<proteinExistence type="inferred from homology"/>
<keyword evidence="9 15" id="KW-0460">Magnesium</keyword>
<evidence type="ECO:0000313" key="19">
    <source>
        <dbReference type="EMBL" id="MBA6151458.1"/>
    </source>
</evidence>
<evidence type="ECO:0000256" key="13">
    <source>
        <dbReference type="ARBA" id="ARBA00034617"/>
    </source>
</evidence>
<keyword evidence="3 15" id="KW-0547">Nucleotide-binding</keyword>
<comment type="domain">
    <text evidence="15">The N-terminal DNA-binding domain is a ssDNA-dependent ATPase and has ATP-dependent 3'-5' helicase function. This domain interacts with RecC.</text>
</comment>
<dbReference type="Proteomes" id="UP000541857">
    <property type="component" value="Unassembled WGS sequence"/>
</dbReference>
<dbReference type="Pfam" id="PF13361">
    <property type="entry name" value="UvrD_C"/>
    <property type="match status" value="1"/>
</dbReference>
<dbReference type="Gene3D" id="1.10.486.10">
    <property type="entry name" value="PCRA, domain 4"/>
    <property type="match status" value="1"/>
</dbReference>
<dbReference type="CDD" id="cd22352">
    <property type="entry name" value="RecB_C-like"/>
    <property type="match status" value="1"/>
</dbReference>
<evidence type="ECO:0000256" key="5">
    <source>
        <dbReference type="ARBA" id="ARBA00022801"/>
    </source>
</evidence>
<dbReference type="PROSITE" id="PS51198">
    <property type="entry name" value="UVRD_HELICASE_ATP_BIND"/>
    <property type="match status" value="1"/>
</dbReference>
<dbReference type="InterPro" id="IPR011604">
    <property type="entry name" value="PDDEXK-like_dom_sf"/>
</dbReference>
<feature type="domain" description="UvrD-like helicase ATP-binding" evidence="17">
    <location>
        <begin position="1"/>
        <end position="436"/>
    </location>
</feature>
<dbReference type="InterPro" id="IPR011335">
    <property type="entry name" value="Restrct_endonuc-II-like"/>
</dbReference>
<feature type="region of interest" description="DNA-binding and helicase activity, interacts with RecC" evidence="15">
    <location>
        <begin position="1"/>
        <end position="843"/>
    </location>
</feature>
<dbReference type="GO" id="GO:0003677">
    <property type="term" value="F:DNA binding"/>
    <property type="evidence" value="ECO:0007669"/>
    <property type="project" value="UniProtKB-UniRule"/>
</dbReference>
<feature type="binding site" evidence="15">
    <location>
        <position position="910"/>
    </location>
    <ligand>
        <name>Mg(2+)</name>
        <dbReference type="ChEBI" id="CHEBI:18420"/>
    </ligand>
</feature>
<keyword evidence="12 15" id="KW-0413">Isomerase</keyword>
<evidence type="ECO:0000259" key="17">
    <source>
        <dbReference type="PROSITE" id="PS51198"/>
    </source>
</evidence>
<dbReference type="GO" id="GO:0008854">
    <property type="term" value="F:exodeoxyribonuclease V activity"/>
    <property type="evidence" value="ECO:0007669"/>
    <property type="project" value="UniProtKB-EC"/>
</dbReference>
<feature type="region of interest" description="Nuclease activity, interacts with RecD and RecA" evidence="15">
    <location>
        <begin position="864"/>
        <end position="1131"/>
    </location>
</feature>
<keyword evidence="10 15" id="KW-0238">DNA-binding</keyword>
<keyword evidence="5 15" id="KW-0378">Hydrolase</keyword>
<comment type="catalytic activity">
    <reaction evidence="14 15">
        <text>ATP + H2O = ADP + phosphate + H(+)</text>
        <dbReference type="Rhea" id="RHEA:13065"/>
        <dbReference type="ChEBI" id="CHEBI:15377"/>
        <dbReference type="ChEBI" id="CHEBI:15378"/>
        <dbReference type="ChEBI" id="CHEBI:30616"/>
        <dbReference type="ChEBI" id="CHEBI:43474"/>
        <dbReference type="ChEBI" id="CHEBI:456216"/>
        <dbReference type="EC" id="5.6.2.4"/>
    </reaction>
</comment>
<comment type="catalytic activity">
    <reaction evidence="13 15">
        <text>Couples ATP hydrolysis with the unwinding of duplex DNA by translocating in the 3'-5' direction.</text>
        <dbReference type="EC" id="5.6.2.4"/>
    </reaction>
</comment>
<feature type="domain" description="UvrD-like helicase C-terminal" evidence="18">
    <location>
        <begin position="469"/>
        <end position="735"/>
    </location>
</feature>
<keyword evidence="8 15" id="KW-0067">ATP-binding</keyword>
<dbReference type="Gene3D" id="3.40.50.300">
    <property type="entry name" value="P-loop containing nucleotide triphosphate hydrolases"/>
    <property type="match status" value="2"/>
</dbReference>
<organism evidence="19 20">
    <name type="scientific">Gelidibacter maritimus</name>
    <dbReference type="NCBI Taxonomy" id="2761487"/>
    <lineage>
        <taxon>Bacteria</taxon>
        <taxon>Pseudomonadati</taxon>
        <taxon>Bacteroidota</taxon>
        <taxon>Flavobacteriia</taxon>
        <taxon>Flavobacteriales</taxon>
        <taxon>Flavobacteriaceae</taxon>
        <taxon>Gelidibacter</taxon>
    </lineage>
</organism>
<dbReference type="GO" id="GO:0005524">
    <property type="term" value="F:ATP binding"/>
    <property type="evidence" value="ECO:0007669"/>
    <property type="project" value="UniProtKB-UniRule"/>
</dbReference>
<dbReference type="InterPro" id="IPR027417">
    <property type="entry name" value="P-loop_NTPase"/>
</dbReference>